<keyword evidence="3" id="KW-1185">Reference proteome</keyword>
<evidence type="ECO:0000313" key="2">
    <source>
        <dbReference type="EMBL" id="OWU73250.1"/>
    </source>
</evidence>
<accession>A0A225NI09</accession>
<gene>
    <name evidence="2" type="ORF">ATO3_11130</name>
</gene>
<reference evidence="2 3" key="1">
    <citation type="submission" date="2013-04" db="EMBL/GenBank/DDBJ databases">
        <title>Oceanicola sp. 22II1-22F33 Genome Sequencing.</title>
        <authorList>
            <person name="Lai Q."/>
            <person name="Li G."/>
            <person name="Shao Z."/>
        </authorList>
    </citation>
    <scope>NUCLEOTIDE SEQUENCE [LARGE SCALE GENOMIC DNA]</scope>
    <source>
        <strain evidence="2 3">22II1-22F33</strain>
    </source>
</reference>
<dbReference type="Gene3D" id="1.20.120.520">
    <property type="entry name" value="nmb1532 protein domain like"/>
    <property type="match status" value="1"/>
</dbReference>
<comment type="caution">
    <text evidence="2">The sequence shown here is derived from an EMBL/GenBank/DDBJ whole genome shotgun (WGS) entry which is preliminary data.</text>
</comment>
<dbReference type="OrthoDB" id="6077989at2"/>
<dbReference type="CDD" id="cd12108">
    <property type="entry name" value="Hr-like"/>
    <property type="match status" value="1"/>
</dbReference>
<dbReference type="EMBL" id="AQQR01000004">
    <property type="protein sequence ID" value="OWU73250.1"/>
    <property type="molecule type" value="Genomic_DNA"/>
</dbReference>
<dbReference type="RefSeq" id="WP_088649948.1">
    <property type="nucleotide sequence ID" value="NZ_AQQR01000004.1"/>
</dbReference>
<proteinExistence type="predicted"/>
<protein>
    <recommendedName>
        <fullName evidence="1">Hemerythrin-like domain-containing protein</fullName>
    </recommendedName>
</protein>
<evidence type="ECO:0000259" key="1">
    <source>
        <dbReference type="Pfam" id="PF01814"/>
    </source>
</evidence>
<name>A0A225NI09_9RHOB</name>
<feature type="domain" description="Hemerythrin-like" evidence="1">
    <location>
        <begin position="46"/>
        <end position="180"/>
    </location>
</feature>
<dbReference type="InterPro" id="IPR012312">
    <property type="entry name" value="Hemerythrin-like"/>
</dbReference>
<sequence length="188" mass="21378">MSRHRDPFGPELALGTRTGLPDALRVLVESYPREGWQGHENFGELVRFWMDRHLMFRKITQALHDDALAVQAGDLDPRSHGNRLVRYGGMLVNELHNHHQIEDHHYFPQLIGLVPEIDRAFDLLETDHEAIDPMLHTLAGEMNAVLREGGSVGQLDEALLRFETLLDRHLTDEEEVVVPVILKSGFVG</sequence>
<organism evidence="2 3">
    <name type="scientific">Marinibacterium profundimaris</name>
    <dbReference type="NCBI Taxonomy" id="1679460"/>
    <lineage>
        <taxon>Bacteria</taxon>
        <taxon>Pseudomonadati</taxon>
        <taxon>Pseudomonadota</taxon>
        <taxon>Alphaproteobacteria</taxon>
        <taxon>Rhodobacterales</taxon>
        <taxon>Paracoccaceae</taxon>
        <taxon>Marinibacterium</taxon>
    </lineage>
</organism>
<dbReference type="Proteomes" id="UP000215377">
    <property type="component" value="Unassembled WGS sequence"/>
</dbReference>
<dbReference type="Pfam" id="PF01814">
    <property type="entry name" value="Hemerythrin"/>
    <property type="match status" value="1"/>
</dbReference>
<dbReference type="AlphaFoldDB" id="A0A225NI09"/>
<evidence type="ECO:0000313" key="3">
    <source>
        <dbReference type="Proteomes" id="UP000215377"/>
    </source>
</evidence>